<feature type="domain" description="P-type ATPase A" evidence="8">
    <location>
        <begin position="107"/>
        <end position="205"/>
    </location>
</feature>
<organism evidence="9 10">
    <name type="scientific">Guopingia tenuis</name>
    <dbReference type="NCBI Taxonomy" id="2763656"/>
    <lineage>
        <taxon>Bacteria</taxon>
        <taxon>Bacillati</taxon>
        <taxon>Bacillota</taxon>
        <taxon>Clostridia</taxon>
        <taxon>Christensenellales</taxon>
        <taxon>Christensenellaceae</taxon>
        <taxon>Guopingia</taxon>
    </lineage>
</organism>
<evidence type="ECO:0000256" key="4">
    <source>
        <dbReference type="ARBA" id="ARBA00022989"/>
    </source>
</evidence>
<dbReference type="InterPro" id="IPR023299">
    <property type="entry name" value="ATPase_P-typ_cyto_dom_N"/>
</dbReference>
<dbReference type="InterPro" id="IPR036412">
    <property type="entry name" value="HAD-like_sf"/>
</dbReference>
<comment type="subcellular location">
    <subcellularLocation>
        <location evidence="1">Membrane</location>
        <topology evidence="1">Multi-pass membrane protein</topology>
    </subcellularLocation>
</comment>
<dbReference type="InterPro" id="IPR023298">
    <property type="entry name" value="ATPase_P-typ_TM_dom_sf"/>
</dbReference>
<dbReference type="SFLD" id="SFLDF00027">
    <property type="entry name" value="p-type_atpase"/>
    <property type="match status" value="1"/>
</dbReference>
<evidence type="ECO:0000256" key="3">
    <source>
        <dbReference type="ARBA" id="ARBA00022967"/>
    </source>
</evidence>
<gene>
    <name evidence="9" type="ORF">H8693_00885</name>
</gene>
<proteinExistence type="predicted"/>
<dbReference type="InterPro" id="IPR001757">
    <property type="entry name" value="P_typ_ATPase"/>
</dbReference>
<dbReference type="Gene3D" id="3.40.50.1000">
    <property type="entry name" value="HAD superfamily/HAD-like"/>
    <property type="match status" value="1"/>
</dbReference>
<dbReference type="Pfam" id="PF00122">
    <property type="entry name" value="E1-E2_ATPase"/>
    <property type="match status" value="1"/>
</dbReference>
<evidence type="ECO:0000313" key="10">
    <source>
        <dbReference type="Proteomes" id="UP000617951"/>
    </source>
</evidence>
<keyword evidence="4 7" id="KW-1133">Transmembrane helix</keyword>
<dbReference type="GO" id="GO:0005524">
    <property type="term" value="F:ATP binding"/>
    <property type="evidence" value="ECO:0007669"/>
    <property type="project" value="InterPro"/>
</dbReference>
<feature type="transmembrane region" description="Helical" evidence="7">
    <location>
        <begin position="751"/>
        <end position="771"/>
    </location>
</feature>
<dbReference type="InterPro" id="IPR018303">
    <property type="entry name" value="ATPase_P-typ_P_site"/>
</dbReference>
<evidence type="ECO:0000313" key="9">
    <source>
        <dbReference type="EMBL" id="MBC8537488.1"/>
    </source>
</evidence>
<dbReference type="SFLD" id="SFLDG00002">
    <property type="entry name" value="C1.7:_P-type_atpase_like"/>
    <property type="match status" value="1"/>
</dbReference>
<feature type="compositionally biased region" description="Basic and acidic residues" evidence="6">
    <location>
        <begin position="1"/>
        <end position="14"/>
    </location>
</feature>
<dbReference type="InterPro" id="IPR023214">
    <property type="entry name" value="HAD_sf"/>
</dbReference>
<feature type="transmembrane region" description="Helical" evidence="7">
    <location>
        <begin position="668"/>
        <end position="687"/>
    </location>
</feature>
<evidence type="ECO:0000256" key="6">
    <source>
        <dbReference type="SAM" id="MobiDB-lite"/>
    </source>
</evidence>
<feature type="transmembrane region" description="Helical" evidence="7">
    <location>
        <begin position="693"/>
        <end position="712"/>
    </location>
</feature>
<dbReference type="InterPro" id="IPR044492">
    <property type="entry name" value="P_typ_ATPase_HD_dom"/>
</dbReference>
<feature type="transmembrane region" description="Helical" evidence="7">
    <location>
        <begin position="53"/>
        <end position="71"/>
    </location>
</feature>
<dbReference type="Pfam" id="PF00702">
    <property type="entry name" value="Hydrolase"/>
    <property type="match status" value="1"/>
</dbReference>
<dbReference type="Proteomes" id="UP000617951">
    <property type="component" value="Unassembled WGS sequence"/>
</dbReference>
<sequence length="803" mass="87132">MENTQERETERIEAAPDQGLSRSQVAQRIAAGLDHKKIDVQTKSYGRIFRDNLCTLFNLLNVALAAAVLLVGSYRNALFILIILCNIAIGTFQEIRAKRTVDRLSLLSEPKAHVVREGKEETISIQETVLDDILVLHAGNQVCADSIVVLGECEADESLLTGEADPVTKRPGDTLLSGSFITVGSCRARVDKVGQESYAARITADAKKIRKPNSRIMKSLNSIIKTVSALILPVGILLFCKEFFILQVPVGRAVTGTVAALIGMIPEGLILLTSVVLAVGVIRLSRHKTLVQELYCIETLARVDVLCLDKTGTITKGSMRVTEILRVDAAFDAQEMLADLAGALDDQNPTFAAIREYVKEPAGHQASHIVPFSSARKWSGASFPGEGSYLLGAAEFVCPEALPALQEEISRQAAEGKRVLVLARSSQMIEGEELPGEVRAAALVLLEDEIREEAPETLAFFAREGVDIKIISGDHPQTVAAIAKRAGLQGADHWADVSQLSDAELEEAAGKYTVFGRVLPEQKRTLVRAFQKQGHTVAMTGDGVNDVLALKDADCSIAVATGSDAARNASQLVLLDSNFSSLYHVVMEGRRAINNIQRSASLFLVKTIFSAVLSILFLFLPYSYPFAPIQLSLISTLTVGIPSFLLALEPNRERVQGDFLMNILRRAIPGAFSIILNVLIITLMSGVLDLSAAEISTVTVLSTGAVGLMVLCRICQPFNWIRGTMVAVLAAAFVGAAFLFREVFYLTPLNLEMACLIGALVLVSFFLMWGFSRLADRLCDKERGIVSRFVGRTMQDGENGMEK</sequence>
<feature type="transmembrane region" description="Helical" evidence="7">
    <location>
        <begin position="77"/>
        <end position="95"/>
    </location>
</feature>
<dbReference type="AlphaFoldDB" id="A0A926DF38"/>
<protein>
    <submittedName>
        <fullName evidence="9">Cation-translocating P-type ATPase</fullName>
    </submittedName>
</protein>
<evidence type="ECO:0000256" key="7">
    <source>
        <dbReference type="SAM" id="Phobius"/>
    </source>
</evidence>
<dbReference type="SUPFAM" id="SSF81665">
    <property type="entry name" value="Calcium ATPase, transmembrane domain M"/>
    <property type="match status" value="1"/>
</dbReference>
<reference evidence="9" key="1">
    <citation type="submission" date="2020-08" db="EMBL/GenBank/DDBJ databases">
        <title>Genome public.</title>
        <authorList>
            <person name="Liu C."/>
            <person name="Sun Q."/>
        </authorList>
    </citation>
    <scope>NUCLEOTIDE SEQUENCE</scope>
    <source>
        <strain evidence="9">NSJ-63</strain>
    </source>
</reference>
<keyword evidence="3" id="KW-1278">Translocase</keyword>
<dbReference type="GO" id="GO:0016020">
    <property type="term" value="C:membrane"/>
    <property type="evidence" value="ECO:0007669"/>
    <property type="project" value="UniProtKB-SubCell"/>
</dbReference>
<dbReference type="InterPro" id="IPR008250">
    <property type="entry name" value="ATPase_P-typ_transduc_dom_A_sf"/>
</dbReference>
<feature type="transmembrane region" description="Helical" evidence="7">
    <location>
        <begin position="223"/>
        <end position="246"/>
    </location>
</feature>
<dbReference type="CDD" id="cd02609">
    <property type="entry name" value="P-type_ATPase"/>
    <property type="match status" value="1"/>
</dbReference>
<dbReference type="PRINTS" id="PR00120">
    <property type="entry name" value="HATPASE"/>
</dbReference>
<name>A0A926DF38_9FIRM</name>
<evidence type="ECO:0000259" key="8">
    <source>
        <dbReference type="Pfam" id="PF00122"/>
    </source>
</evidence>
<evidence type="ECO:0000256" key="2">
    <source>
        <dbReference type="ARBA" id="ARBA00022692"/>
    </source>
</evidence>
<feature type="transmembrane region" description="Helical" evidence="7">
    <location>
        <begin position="258"/>
        <end position="282"/>
    </location>
</feature>
<dbReference type="PRINTS" id="PR00119">
    <property type="entry name" value="CATATPASE"/>
</dbReference>
<feature type="transmembrane region" description="Helical" evidence="7">
    <location>
        <begin position="719"/>
        <end position="739"/>
    </location>
</feature>
<dbReference type="RefSeq" id="WP_249279395.1">
    <property type="nucleotide sequence ID" value="NZ_JACRSS010000001.1"/>
</dbReference>
<evidence type="ECO:0000256" key="1">
    <source>
        <dbReference type="ARBA" id="ARBA00004141"/>
    </source>
</evidence>
<dbReference type="Gene3D" id="3.40.1110.10">
    <property type="entry name" value="Calcium-transporting ATPase, cytoplasmic domain N"/>
    <property type="match status" value="1"/>
</dbReference>
<dbReference type="EMBL" id="JACRSS010000001">
    <property type="protein sequence ID" value="MBC8537488.1"/>
    <property type="molecule type" value="Genomic_DNA"/>
</dbReference>
<evidence type="ECO:0000256" key="5">
    <source>
        <dbReference type="ARBA" id="ARBA00023136"/>
    </source>
</evidence>
<dbReference type="Gene3D" id="1.20.1110.10">
    <property type="entry name" value="Calcium-transporting ATPase, transmembrane domain"/>
    <property type="match status" value="1"/>
</dbReference>
<dbReference type="SFLD" id="SFLDS00003">
    <property type="entry name" value="Haloacid_Dehalogenase"/>
    <property type="match status" value="1"/>
</dbReference>
<keyword evidence="5 7" id="KW-0472">Membrane</keyword>
<dbReference type="SUPFAM" id="SSF56784">
    <property type="entry name" value="HAD-like"/>
    <property type="match status" value="1"/>
</dbReference>
<keyword evidence="10" id="KW-1185">Reference proteome</keyword>
<accession>A0A926DF38</accession>
<feature type="transmembrane region" description="Helical" evidence="7">
    <location>
        <begin position="626"/>
        <end position="648"/>
    </location>
</feature>
<dbReference type="Gene3D" id="2.70.150.10">
    <property type="entry name" value="Calcium-transporting ATPase, cytoplasmic transduction domain A"/>
    <property type="match status" value="1"/>
</dbReference>
<feature type="transmembrane region" description="Helical" evidence="7">
    <location>
        <begin position="600"/>
        <end position="620"/>
    </location>
</feature>
<dbReference type="NCBIfam" id="TIGR01494">
    <property type="entry name" value="ATPase_P-type"/>
    <property type="match status" value="2"/>
</dbReference>
<dbReference type="SUPFAM" id="SSF81653">
    <property type="entry name" value="Calcium ATPase, transduction domain A"/>
    <property type="match status" value="1"/>
</dbReference>
<dbReference type="PROSITE" id="PS00154">
    <property type="entry name" value="ATPASE_E1_E2"/>
    <property type="match status" value="1"/>
</dbReference>
<dbReference type="GO" id="GO:0016887">
    <property type="term" value="F:ATP hydrolysis activity"/>
    <property type="evidence" value="ECO:0007669"/>
    <property type="project" value="InterPro"/>
</dbReference>
<feature type="region of interest" description="Disordered" evidence="6">
    <location>
        <begin position="1"/>
        <end position="21"/>
    </location>
</feature>
<comment type="caution">
    <text evidence="9">The sequence shown here is derived from an EMBL/GenBank/DDBJ whole genome shotgun (WGS) entry which is preliminary data.</text>
</comment>
<dbReference type="PANTHER" id="PTHR42861">
    <property type="entry name" value="CALCIUM-TRANSPORTING ATPASE"/>
    <property type="match status" value="1"/>
</dbReference>
<keyword evidence="2 7" id="KW-0812">Transmembrane</keyword>
<dbReference type="InterPro" id="IPR059000">
    <property type="entry name" value="ATPase_P-type_domA"/>
</dbReference>